<keyword evidence="6" id="KW-0968">Cytoplasmic vesicle</keyword>
<dbReference type="PhylomeDB" id="A0A022Q5Y0"/>
<organism evidence="10 11">
    <name type="scientific">Erythranthe guttata</name>
    <name type="common">Yellow monkey flower</name>
    <name type="synonym">Mimulus guttatus</name>
    <dbReference type="NCBI Taxonomy" id="4155"/>
    <lineage>
        <taxon>Eukaryota</taxon>
        <taxon>Viridiplantae</taxon>
        <taxon>Streptophyta</taxon>
        <taxon>Embryophyta</taxon>
        <taxon>Tracheophyta</taxon>
        <taxon>Spermatophyta</taxon>
        <taxon>Magnoliopsida</taxon>
        <taxon>eudicotyledons</taxon>
        <taxon>Gunneridae</taxon>
        <taxon>Pentapetalae</taxon>
        <taxon>asterids</taxon>
        <taxon>lamiids</taxon>
        <taxon>Lamiales</taxon>
        <taxon>Phrymaceae</taxon>
        <taxon>Erythranthe</taxon>
    </lineage>
</organism>
<sequence>MNSTFKLPVLIPVIALLLMCFTATTITATARMVDPYSTIAARLKLEEVRGATPKCWESLLELQSCTAEVVLFFLNGETYLGPGCCRAIRVIQRDCWPTMLGSLGYTAEEGDVLRGYCDAATSAVPPPPPPSPPKAR</sequence>
<dbReference type="OMA" id="DCCGAIR"/>
<evidence type="ECO:0000256" key="5">
    <source>
        <dbReference type="ARBA" id="ARBA00023279"/>
    </source>
</evidence>
<comment type="similarity">
    <text evidence="8">Belongs to the plant egg cell-secreted peptide family.</text>
</comment>
<dbReference type="eggNOG" id="ENOG502S3PF">
    <property type="taxonomic scope" value="Eukaryota"/>
</dbReference>
<gene>
    <name evidence="10" type="ORF">MIMGU_mgv1a016035mg</name>
</gene>
<evidence type="ECO:0000259" key="9">
    <source>
        <dbReference type="Pfam" id="PF05617"/>
    </source>
</evidence>
<comment type="function">
    <text evidence="7">Involved in the regulation of gamete interactions during the double fertilization and to prevent multiple-pollen tube attraction; mediates the redistribution of the gamete fusogen HAP2/GCS1 to the cell surface after secretion upon sperm arrival.</text>
</comment>
<evidence type="ECO:0000256" key="1">
    <source>
        <dbReference type="ARBA" id="ARBA00004541"/>
    </source>
</evidence>
<evidence type="ECO:0000256" key="7">
    <source>
        <dbReference type="ARBA" id="ARBA00034457"/>
    </source>
</evidence>
<keyword evidence="4" id="KW-0732">Signal</keyword>
<name>A0A022Q5Y0_ERYGU</name>
<evidence type="ECO:0000256" key="3">
    <source>
        <dbReference type="ARBA" id="ARBA00022525"/>
    </source>
</evidence>
<dbReference type="EMBL" id="KI632147">
    <property type="protein sequence ID" value="EYU24067.1"/>
    <property type="molecule type" value="Genomic_DNA"/>
</dbReference>
<dbReference type="InterPro" id="IPR044711">
    <property type="entry name" value="EC11-15"/>
</dbReference>
<keyword evidence="5" id="KW-0278">Fertilization</keyword>
<dbReference type="Pfam" id="PF05617">
    <property type="entry name" value="Prolamin_like"/>
    <property type="match status" value="1"/>
</dbReference>
<evidence type="ECO:0000256" key="6">
    <source>
        <dbReference type="ARBA" id="ARBA00023329"/>
    </source>
</evidence>
<evidence type="ECO:0000313" key="11">
    <source>
        <dbReference type="Proteomes" id="UP000030748"/>
    </source>
</evidence>
<accession>A0A022Q5Y0</accession>
<dbReference type="PANTHER" id="PTHR35293">
    <property type="entry name" value="EGG CELL-SECRETED PROTEIN 1.5"/>
    <property type="match status" value="1"/>
</dbReference>
<dbReference type="GO" id="GO:0080155">
    <property type="term" value="P:regulation of double fertilization forming a zygote and endosperm"/>
    <property type="evidence" value="ECO:0007669"/>
    <property type="project" value="UniProtKB-ARBA"/>
</dbReference>
<evidence type="ECO:0000313" key="10">
    <source>
        <dbReference type="EMBL" id="EYU24067.1"/>
    </source>
</evidence>
<proteinExistence type="inferred from homology"/>
<dbReference type="Proteomes" id="UP000030748">
    <property type="component" value="Unassembled WGS sequence"/>
</dbReference>
<evidence type="ECO:0000256" key="2">
    <source>
        <dbReference type="ARBA" id="ARBA00004613"/>
    </source>
</evidence>
<dbReference type="STRING" id="4155.A0A022Q5Y0"/>
<dbReference type="GO" id="GO:0009567">
    <property type="term" value="P:double fertilization forming a zygote and endosperm"/>
    <property type="evidence" value="ECO:0007669"/>
    <property type="project" value="InterPro"/>
</dbReference>
<dbReference type="GO" id="GO:0005576">
    <property type="term" value="C:extracellular region"/>
    <property type="evidence" value="ECO:0007669"/>
    <property type="project" value="UniProtKB-SubCell"/>
</dbReference>
<dbReference type="InterPro" id="IPR008502">
    <property type="entry name" value="Prolamin-like"/>
</dbReference>
<keyword evidence="11" id="KW-1185">Reference proteome</keyword>
<evidence type="ECO:0000256" key="8">
    <source>
        <dbReference type="ARBA" id="ARBA00034484"/>
    </source>
</evidence>
<protein>
    <recommendedName>
        <fullName evidence="9">Prolamin-like domain-containing protein</fullName>
    </recommendedName>
</protein>
<evidence type="ECO:0000256" key="4">
    <source>
        <dbReference type="ARBA" id="ARBA00022729"/>
    </source>
</evidence>
<dbReference type="GO" id="GO:2000008">
    <property type="term" value="P:regulation of protein localization to cell surface"/>
    <property type="evidence" value="ECO:0007669"/>
    <property type="project" value="UniProtKB-ARBA"/>
</dbReference>
<dbReference type="PANTHER" id="PTHR35293:SF9">
    <property type="entry name" value="EGG CELL-SECRETED PROTEIN 1.4-LIKE"/>
    <property type="match status" value="1"/>
</dbReference>
<comment type="subcellular location">
    <subcellularLocation>
        <location evidence="1">Cytoplasmic vesicle</location>
    </subcellularLocation>
    <subcellularLocation>
        <location evidence="2">Secreted</location>
    </subcellularLocation>
</comment>
<reference evidence="10 11" key="1">
    <citation type="journal article" date="2013" name="Proc. Natl. Acad. Sci. U.S.A.">
        <title>Fine-scale variation in meiotic recombination in Mimulus inferred from population shotgun sequencing.</title>
        <authorList>
            <person name="Hellsten U."/>
            <person name="Wright K.M."/>
            <person name="Jenkins J."/>
            <person name="Shu S."/>
            <person name="Yuan Y."/>
            <person name="Wessler S.R."/>
            <person name="Schmutz J."/>
            <person name="Willis J.H."/>
            <person name="Rokhsar D.S."/>
        </authorList>
    </citation>
    <scope>NUCLEOTIDE SEQUENCE [LARGE SCALE GENOMIC DNA]</scope>
    <source>
        <strain evidence="11">cv. DUN x IM62</strain>
    </source>
</reference>
<dbReference type="GO" id="GO:0031410">
    <property type="term" value="C:cytoplasmic vesicle"/>
    <property type="evidence" value="ECO:0007669"/>
    <property type="project" value="UniProtKB-SubCell"/>
</dbReference>
<dbReference type="OrthoDB" id="776947at2759"/>
<dbReference type="KEGG" id="egt:105972932"/>
<dbReference type="AlphaFoldDB" id="A0A022Q5Y0"/>
<feature type="domain" description="Prolamin-like" evidence="9">
    <location>
        <begin position="54"/>
        <end position="118"/>
    </location>
</feature>
<keyword evidence="3" id="KW-0964">Secreted</keyword>